<gene>
    <name evidence="7 9" type="primary">ssuD</name>
    <name evidence="9" type="ORF">I5731_13950</name>
</gene>
<keyword evidence="4 7" id="KW-0288">FMN</keyword>
<proteinExistence type="inferred from homology"/>
<evidence type="ECO:0000313" key="10">
    <source>
        <dbReference type="Proteomes" id="UP000631694"/>
    </source>
</evidence>
<dbReference type="AlphaFoldDB" id="A0A931N0L9"/>
<evidence type="ECO:0000256" key="2">
    <source>
        <dbReference type="ARBA" id="ARBA00012113"/>
    </source>
</evidence>
<evidence type="ECO:0000256" key="5">
    <source>
        <dbReference type="ARBA" id="ARBA00023002"/>
    </source>
</evidence>
<organism evidence="9 10">
    <name type="scientific">Methylobrevis albus</name>
    <dbReference type="NCBI Taxonomy" id="2793297"/>
    <lineage>
        <taxon>Bacteria</taxon>
        <taxon>Pseudomonadati</taxon>
        <taxon>Pseudomonadota</taxon>
        <taxon>Alphaproteobacteria</taxon>
        <taxon>Hyphomicrobiales</taxon>
        <taxon>Pleomorphomonadaceae</taxon>
        <taxon>Methylobrevis</taxon>
    </lineage>
</organism>
<keyword evidence="10" id="KW-1185">Reference proteome</keyword>
<evidence type="ECO:0000313" key="9">
    <source>
        <dbReference type="EMBL" id="MBH0238931.1"/>
    </source>
</evidence>
<evidence type="ECO:0000256" key="1">
    <source>
        <dbReference type="ARBA" id="ARBA00007044"/>
    </source>
</evidence>
<reference evidence="9" key="1">
    <citation type="submission" date="2020-12" db="EMBL/GenBank/DDBJ databases">
        <title>Methylobrevis albus sp. nov., isolated from fresh water lack sediment.</title>
        <authorList>
            <person name="Zou Q."/>
        </authorList>
    </citation>
    <scope>NUCLEOTIDE SEQUENCE</scope>
    <source>
        <strain evidence="9">L22</strain>
    </source>
</reference>
<evidence type="ECO:0000256" key="7">
    <source>
        <dbReference type="HAMAP-Rule" id="MF_01229"/>
    </source>
</evidence>
<dbReference type="CDD" id="cd01094">
    <property type="entry name" value="Alkanesulfonate_monoxygenase"/>
    <property type="match status" value="1"/>
</dbReference>
<keyword evidence="6 7" id="KW-0503">Monooxygenase</keyword>
<evidence type="ECO:0000256" key="6">
    <source>
        <dbReference type="ARBA" id="ARBA00023033"/>
    </source>
</evidence>
<sequence>MSTDQVATPTDAAPVPVPERINVLWFLPTHGDSRYLGTAKGGREVDLDYLTQVAQAADTLGYYGVLIPTGRSCEDSWVVASALAPLTKRLRYLVAVRPGLLSPTLAARMTATLDRISNGRLLVNVVTGGDPVENKGDGIHQSHAERYEVTEEFLDIYKRLLAGETVEHKSAHFHIEDGRLLFPPKQTPHPPLYFGGSSEAGIKVAAKTIDKYLTWGEPPADVAEKVRIAKAAADAAGREFTFGIRLHVIVRETEAEAWAAAESLIRYVDDETIAAAQAVFARMDSVGQSRMSKLHGGRRDKLEISPNLWAGVGLVRGGAGTALVGNPEQVAERIDEYRRIGIDSFILSGYPHLEEAWRFGELVLPKLPLAHPVKTQHSSVNTGPFGETIANAIRPNLKASAS</sequence>
<feature type="domain" description="Luciferase-like" evidence="8">
    <location>
        <begin position="22"/>
        <end position="343"/>
    </location>
</feature>
<dbReference type="NCBIfam" id="NF001939">
    <property type="entry name" value="PRK00719.1"/>
    <property type="match status" value="1"/>
</dbReference>
<dbReference type="InterPro" id="IPR011251">
    <property type="entry name" value="Luciferase-like_dom"/>
</dbReference>
<dbReference type="EMBL" id="JADZLT010000052">
    <property type="protein sequence ID" value="MBH0238931.1"/>
    <property type="molecule type" value="Genomic_DNA"/>
</dbReference>
<dbReference type="Gene3D" id="3.20.20.30">
    <property type="entry name" value="Luciferase-like domain"/>
    <property type="match status" value="1"/>
</dbReference>
<dbReference type="RefSeq" id="WP_197312016.1">
    <property type="nucleotide sequence ID" value="NZ_JADZLT010000052.1"/>
</dbReference>
<dbReference type="NCBIfam" id="TIGR03565">
    <property type="entry name" value="alk_sulf_monoox"/>
    <property type="match status" value="1"/>
</dbReference>
<accession>A0A931N0L9</accession>
<dbReference type="InterPro" id="IPR019911">
    <property type="entry name" value="Alkanesulphonate_mOase_FMN-dep"/>
</dbReference>
<dbReference type="HAMAP" id="MF_01229">
    <property type="entry name" value="Alkanesulf_monooxygen"/>
    <property type="match status" value="1"/>
</dbReference>
<dbReference type="InterPro" id="IPR050172">
    <property type="entry name" value="SsuD_RutA_monooxygenase"/>
</dbReference>
<evidence type="ECO:0000256" key="4">
    <source>
        <dbReference type="ARBA" id="ARBA00022643"/>
    </source>
</evidence>
<comment type="function">
    <text evidence="7">Catalyzes the desulfonation of aliphatic sulfonates.</text>
</comment>
<evidence type="ECO:0000259" key="8">
    <source>
        <dbReference type="Pfam" id="PF00296"/>
    </source>
</evidence>
<comment type="caution">
    <text evidence="9">The sequence shown here is derived from an EMBL/GenBank/DDBJ whole genome shotgun (WGS) entry which is preliminary data.</text>
</comment>
<protein>
    <recommendedName>
        <fullName evidence="2 7">Alkanesulfonate monooxygenase</fullName>
        <ecNumber evidence="2 7">1.14.14.5</ecNumber>
    </recommendedName>
    <alternativeName>
        <fullName evidence="7">FMNH2-dependent aliphatic sulfonate monooxygenase</fullName>
    </alternativeName>
</protein>
<dbReference type="Proteomes" id="UP000631694">
    <property type="component" value="Unassembled WGS sequence"/>
</dbReference>
<keyword evidence="5 7" id="KW-0560">Oxidoreductase</keyword>
<dbReference type="PANTHER" id="PTHR42847">
    <property type="entry name" value="ALKANESULFONATE MONOOXYGENASE"/>
    <property type="match status" value="1"/>
</dbReference>
<comment type="catalytic activity">
    <reaction evidence="7">
        <text>an alkanesulfonate + FMNH2 + O2 = an aldehyde + FMN + sulfite + H2O + 2 H(+)</text>
        <dbReference type="Rhea" id="RHEA:23064"/>
        <dbReference type="ChEBI" id="CHEBI:15377"/>
        <dbReference type="ChEBI" id="CHEBI:15378"/>
        <dbReference type="ChEBI" id="CHEBI:15379"/>
        <dbReference type="ChEBI" id="CHEBI:17359"/>
        <dbReference type="ChEBI" id="CHEBI:17478"/>
        <dbReference type="ChEBI" id="CHEBI:57618"/>
        <dbReference type="ChEBI" id="CHEBI:58210"/>
        <dbReference type="ChEBI" id="CHEBI:134249"/>
        <dbReference type="EC" id="1.14.14.5"/>
    </reaction>
</comment>
<dbReference type="InterPro" id="IPR036661">
    <property type="entry name" value="Luciferase-like_sf"/>
</dbReference>
<name>A0A931N0L9_9HYPH</name>
<comment type="similarity">
    <text evidence="1 7">Belongs to the SsuD family.</text>
</comment>
<dbReference type="GO" id="GO:0046306">
    <property type="term" value="P:alkanesulfonate catabolic process"/>
    <property type="evidence" value="ECO:0007669"/>
    <property type="project" value="TreeGrafter"/>
</dbReference>
<dbReference type="SUPFAM" id="SSF51679">
    <property type="entry name" value="Bacterial luciferase-like"/>
    <property type="match status" value="1"/>
</dbReference>
<dbReference type="Pfam" id="PF00296">
    <property type="entry name" value="Bac_luciferase"/>
    <property type="match status" value="1"/>
</dbReference>
<keyword evidence="3 7" id="KW-0285">Flavoprotein</keyword>
<dbReference type="EC" id="1.14.14.5" evidence="2 7"/>
<dbReference type="PANTHER" id="PTHR42847:SF4">
    <property type="entry name" value="ALKANESULFONATE MONOOXYGENASE-RELATED"/>
    <property type="match status" value="1"/>
</dbReference>
<dbReference type="GO" id="GO:0008726">
    <property type="term" value="F:alkanesulfonate monooxygenase activity"/>
    <property type="evidence" value="ECO:0007669"/>
    <property type="project" value="UniProtKB-UniRule"/>
</dbReference>
<evidence type="ECO:0000256" key="3">
    <source>
        <dbReference type="ARBA" id="ARBA00022630"/>
    </source>
</evidence>